<dbReference type="EMBL" id="CAUOFW020006391">
    <property type="protein sequence ID" value="CAK9174642.1"/>
    <property type="molecule type" value="Genomic_DNA"/>
</dbReference>
<comment type="caution">
    <text evidence="2">The sequence shown here is derived from an EMBL/GenBank/DDBJ whole genome shotgun (WGS) entry which is preliminary data.</text>
</comment>
<reference evidence="2 3" key="1">
    <citation type="submission" date="2024-02" db="EMBL/GenBank/DDBJ databases">
        <authorList>
            <person name="Vignale AGUSTIN F."/>
            <person name="Sosa J E."/>
            <person name="Modenutti C."/>
        </authorList>
    </citation>
    <scope>NUCLEOTIDE SEQUENCE [LARGE SCALE GENOMIC DNA]</scope>
</reference>
<gene>
    <name evidence="2" type="ORF">ILEXP_LOCUS44391</name>
</gene>
<name>A0ABC8U4I1_9AQUA</name>
<protein>
    <submittedName>
        <fullName evidence="2">Uncharacterized protein</fullName>
    </submittedName>
</protein>
<evidence type="ECO:0000256" key="1">
    <source>
        <dbReference type="SAM" id="MobiDB-lite"/>
    </source>
</evidence>
<accession>A0ABC8U4I1</accession>
<feature type="region of interest" description="Disordered" evidence="1">
    <location>
        <begin position="69"/>
        <end position="92"/>
    </location>
</feature>
<keyword evidence="3" id="KW-1185">Reference proteome</keyword>
<feature type="region of interest" description="Disordered" evidence="1">
    <location>
        <begin position="160"/>
        <end position="221"/>
    </location>
</feature>
<evidence type="ECO:0000313" key="2">
    <source>
        <dbReference type="EMBL" id="CAK9174642.1"/>
    </source>
</evidence>
<dbReference type="Proteomes" id="UP001642360">
    <property type="component" value="Unassembled WGS sequence"/>
</dbReference>
<dbReference type="AlphaFoldDB" id="A0ABC8U4I1"/>
<sequence length="240" mass="26207">MKIGRDKTAKEENQSIFLKIKGDKLQCERDYCARPEMKVIYVKLFLRNGHGHFRVQKWNDFRRPKALKPFSPTKTVSPKPASSKPAPSDSASTVPWKYLEKFSTLSSSIEGGNKIRRNGLNETISKCLKDMVSGRDDELVSAILSLKEEIRLMRYDISSAKSSSVGGPPPLIKGKEGNGVGKKPEERPKNGSGNGVSKKEEADGPDDENGGDDNGGNENGGTSLLAVALKIARQIFGNGE</sequence>
<organism evidence="2 3">
    <name type="scientific">Ilex paraguariensis</name>
    <name type="common">yerba mate</name>
    <dbReference type="NCBI Taxonomy" id="185542"/>
    <lineage>
        <taxon>Eukaryota</taxon>
        <taxon>Viridiplantae</taxon>
        <taxon>Streptophyta</taxon>
        <taxon>Embryophyta</taxon>
        <taxon>Tracheophyta</taxon>
        <taxon>Spermatophyta</taxon>
        <taxon>Magnoliopsida</taxon>
        <taxon>eudicotyledons</taxon>
        <taxon>Gunneridae</taxon>
        <taxon>Pentapetalae</taxon>
        <taxon>asterids</taxon>
        <taxon>campanulids</taxon>
        <taxon>Aquifoliales</taxon>
        <taxon>Aquifoliaceae</taxon>
        <taxon>Ilex</taxon>
    </lineage>
</organism>
<proteinExistence type="predicted"/>
<feature type="compositionally biased region" description="Low complexity" evidence="1">
    <location>
        <begin position="71"/>
        <end position="92"/>
    </location>
</feature>
<evidence type="ECO:0000313" key="3">
    <source>
        <dbReference type="Proteomes" id="UP001642360"/>
    </source>
</evidence>